<protein>
    <submittedName>
        <fullName evidence="7">MFS transporter</fullName>
    </submittedName>
</protein>
<keyword evidence="4 5" id="KW-0472">Membrane</keyword>
<feature type="transmembrane region" description="Helical" evidence="5">
    <location>
        <begin position="53"/>
        <end position="73"/>
    </location>
</feature>
<dbReference type="SUPFAM" id="SSF103473">
    <property type="entry name" value="MFS general substrate transporter"/>
    <property type="match status" value="1"/>
</dbReference>
<evidence type="ECO:0000256" key="1">
    <source>
        <dbReference type="ARBA" id="ARBA00004141"/>
    </source>
</evidence>
<feature type="transmembrane region" description="Helical" evidence="5">
    <location>
        <begin position="357"/>
        <end position="380"/>
    </location>
</feature>
<keyword evidence="3 5" id="KW-1133">Transmembrane helix</keyword>
<feature type="transmembrane region" description="Helical" evidence="5">
    <location>
        <begin position="229"/>
        <end position="248"/>
    </location>
</feature>
<feature type="transmembrane region" description="Helical" evidence="5">
    <location>
        <begin position="200"/>
        <end position="223"/>
    </location>
</feature>
<dbReference type="InterPro" id="IPR005829">
    <property type="entry name" value="Sugar_transporter_CS"/>
</dbReference>
<dbReference type="PANTHER" id="PTHR42718:SF49">
    <property type="entry name" value="EXPORT PROTEIN"/>
    <property type="match status" value="1"/>
</dbReference>
<name>A0A211ZJA3_9PROT</name>
<proteinExistence type="predicted"/>
<dbReference type="Gene3D" id="1.20.1250.20">
    <property type="entry name" value="MFS general substrate transporter like domains"/>
    <property type="match status" value="1"/>
</dbReference>
<feature type="transmembrane region" description="Helical" evidence="5">
    <location>
        <begin position="302"/>
        <end position="320"/>
    </location>
</feature>
<dbReference type="RefSeq" id="WP_088152827.1">
    <property type="nucleotide sequence ID" value="NZ_NHON01000039.1"/>
</dbReference>
<dbReference type="Gene3D" id="1.20.1720.10">
    <property type="entry name" value="Multidrug resistance protein D"/>
    <property type="match status" value="1"/>
</dbReference>
<comment type="subcellular location">
    <subcellularLocation>
        <location evidence="1">Membrane</location>
        <topology evidence="1">Multi-pass membrane protein</topology>
    </subcellularLocation>
</comment>
<dbReference type="PROSITE" id="PS00216">
    <property type="entry name" value="SUGAR_TRANSPORT_1"/>
    <property type="match status" value="1"/>
</dbReference>
<sequence>MALSSPRMGARNMAALVGVCLATLMFGLEISSVPVILPTLETALPADFRGLQWIMNAYTIACTTVLMATGTLADRYGRKRVFTVVTVGFGATSLMCGLADDVSLLIAARFLQGLAGGAMLTCAIAIISHQFQDERERGRAFTAWGVISGVGLGFGPIIGGLIASWSSWHWVFLIHVPLTVLALIPALIGIRESRDPHAQTLDVAGIVTLTLAVFGLAFLITQGMELDRALAIGLAVLTLAAFAGFLVAERVNPHPMFDFSVFRIRRFSGAIIGCIGMNWCYWPFMIYLPIYFQGGLGLDSRSVGFLLLAYTIPFLVMPPLADRLLQRGGPRLVIPLGMAAMGTGFLLMWVGSGVAQASWLTVLPGTLLAGIGLGLTNTSVTNTTTGSVPANRAGMASGIDISARLITLAINIAVMGLILVEGIRWSLPETLSGMLDPAQLQALAASVAAGNLAALPQTYPVLATLDPSGAAAHTALVDGFGWVMLYGGIGAWILAAISFAIFGPGRTSATRQAAAGAVAD</sequence>
<dbReference type="PROSITE" id="PS50850">
    <property type="entry name" value="MFS"/>
    <property type="match status" value="1"/>
</dbReference>
<evidence type="ECO:0000256" key="4">
    <source>
        <dbReference type="ARBA" id="ARBA00023136"/>
    </source>
</evidence>
<dbReference type="InterPro" id="IPR036259">
    <property type="entry name" value="MFS_trans_sf"/>
</dbReference>
<accession>A0A211ZJA3</accession>
<evidence type="ECO:0000256" key="3">
    <source>
        <dbReference type="ARBA" id="ARBA00022989"/>
    </source>
</evidence>
<feature type="transmembrane region" description="Helical" evidence="5">
    <location>
        <begin position="106"/>
        <end position="128"/>
    </location>
</feature>
<feature type="transmembrane region" description="Helical" evidence="5">
    <location>
        <begin position="168"/>
        <end position="188"/>
    </location>
</feature>
<dbReference type="CDD" id="cd17321">
    <property type="entry name" value="MFS_MMR_MDR_like"/>
    <property type="match status" value="1"/>
</dbReference>
<reference evidence="8" key="1">
    <citation type="submission" date="2017-05" db="EMBL/GenBank/DDBJ databases">
        <authorList>
            <person name="Macchi M."/>
            <person name="Festa S."/>
            <person name="Coppotelli B.M."/>
            <person name="Morelli I.S."/>
        </authorList>
    </citation>
    <scope>NUCLEOTIDE SEQUENCE [LARGE SCALE GENOMIC DNA]</scope>
    <source>
        <strain evidence="8">I</strain>
    </source>
</reference>
<feature type="transmembrane region" description="Helical" evidence="5">
    <location>
        <begin position="269"/>
        <end position="290"/>
    </location>
</feature>
<dbReference type="STRING" id="1122125.GCA_000423185_01390"/>
<dbReference type="PANTHER" id="PTHR42718">
    <property type="entry name" value="MAJOR FACILITATOR SUPERFAMILY MULTIDRUG TRANSPORTER MFSC"/>
    <property type="match status" value="1"/>
</dbReference>
<feature type="transmembrane region" description="Helical" evidence="5">
    <location>
        <begin position="401"/>
        <end position="420"/>
    </location>
</feature>
<keyword evidence="8" id="KW-1185">Reference proteome</keyword>
<comment type="caution">
    <text evidence="7">The sequence shown here is derived from an EMBL/GenBank/DDBJ whole genome shotgun (WGS) entry which is preliminary data.</text>
</comment>
<feature type="domain" description="Major facilitator superfamily (MFS) profile" evidence="6">
    <location>
        <begin position="15"/>
        <end position="508"/>
    </location>
</feature>
<dbReference type="GO" id="GO:0016020">
    <property type="term" value="C:membrane"/>
    <property type="evidence" value="ECO:0007669"/>
    <property type="project" value="UniProtKB-SubCell"/>
</dbReference>
<feature type="transmembrane region" description="Helical" evidence="5">
    <location>
        <begin position="80"/>
        <end position="100"/>
    </location>
</feature>
<dbReference type="InterPro" id="IPR011701">
    <property type="entry name" value="MFS"/>
</dbReference>
<dbReference type="OrthoDB" id="9791756at2"/>
<feature type="transmembrane region" description="Helical" evidence="5">
    <location>
        <begin position="483"/>
        <end position="502"/>
    </location>
</feature>
<dbReference type="InterPro" id="IPR020846">
    <property type="entry name" value="MFS_dom"/>
</dbReference>
<evidence type="ECO:0000313" key="7">
    <source>
        <dbReference type="EMBL" id="OWJ65339.1"/>
    </source>
</evidence>
<dbReference type="Pfam" id="PF07690">
    <property type="entry name" value="MFS_1"/>
    <property type="match status" value="1"/>
</dbReference>
<dbReference type="Proteomes" id="UP000196655">
    <property type="component" value="Unassembled WGS sequence"/>
</dbReference>
<evidence type="ECO:0000313" key="8">
    <source>
        <dbReference type="Proteomes" id="UP000196655"/>
    </source>
</evidence>
<feature type="transmembrane region" description="Helical" evidence="5">
    <location>
        <begin position="332"/>
        <end position="351"/>
    </location>
</feature>
<dbReference type="AlphaFoldDB" id="A0A211ZJA3"/>
<dbReference type="EMBL" id="NHON01000039">
    <property type="protein sequence ID" value="OWJ65339.1"/>
    <property type="molecule type" value="Genomic_DNA"/>
</dbReference>
<keyword evidence="2 5" id="KW-0812">Transmembrane</keyword>
<evidence type="ECO:0000256" key="2">
    <source>
        <dbReference type="ARBA" id="ARBA00022692"/>
    </source>
</evidence>
<evidence type="ECO:0000256" key="5">
    <source>
        <dbReference type="SAM" id="Phobius"/>
    </source>
</evidence>
<dbReference type="GO" id="GO:0022857">
    <property type="term" value="F:transmembrane transporter activity"/>
    <property type="evidence" value="ECO:0007669"/>
    <property type="project" value="InterPro"/>
</dbReference>
<evidence type="ECO:0000259" key="6">
    <source>
        <dbReference type="PROSITE" id="PS50850"/>
    </source>
</evidence>
<organism evidence="7 8">
    <name type="scientific">Inquilinus limosus</name>
    <dbReference type="NCBI Taxonomy" id="171674"/>
    <lineage>
        <taxon>Bacteria</taxon>
        <taxon>Pseudomonadati</taxon>
        <taxon>Pseudomonadota</taxon>
        <taxon>Alphaproteobacteria</taxon>
        <taxon>Rhodospirillales</taxon>
        <taxon>Rhodospirillaceae</taxon>
        <taxon>Inquilinus</taxon>
    </lineage>
</organism>
<gene>
    <name evidence="7" type="ORF">BWR60_20275</name>
</gene>
<feature type="transmembrane region" description="Helical" evidence="5">
    <location>
        <begin position="140"/>
        <end position="162"/>
    </location>
</feature>